<dbReference type="EMBL" id="CP019602">
    <property type="protein sequence ID" value="ARU16300.1"/>
    <property type="molecule type" value="Genomic_DNA"/>
</dbReference>
<dbReference type="AlphaFoldDB" id="A0A1Z1FC16"/>
<feature type="DNA-binding region" description="H-T-H motif" evidence="2">
    <location>
        <begin position="33"/>
        <end position="52"/>
    </location>
</feature>
<keyword evidence="1 2" id="KW-0238">DNA-binding</keyword>
<dbReference type="Pfam" id="PF00440">
    <property type="entry name" value="TetR_N"/>
    <property type="match status" value="1"/>
</dbReference>
<organism evidence="4 5">
    <name type="scientific">Croceicoccus marinus</name>
    <dbReference type="NCBI Taxonomy" id="450378"/>
    <lineage>
        <taxon>Bacteria</taxon>
        <taxon>Pseudomonadati</taxon>
        <taxon>Pseudomonadota</taxon>
        <taxon>Alphaproteobacteria</taxon>
        <taxon>Sphingomonadales</taxon>
        <taxon>Erythrobacteraceae</taxon>
        <taxon>Croceicoccus</taxon>
    </lineage>
</organism>
<sequence length="194" mass="20882">MATRKRLSQEDSQRAALLAARELLIETGPQSLTLKAVAARIGRTHSNLLHHFGSAAGLQKALAGFLADSICESIAQAVNKRRAGEGTARELVDLVFDAFGREGAGALASWTMVSGNRDTLDPIFDTIHNLVEELSAEGEDWRLIREATMTLVLQALGDATIGDSLAQSLDLPRERARELAARQLIATLPRGESV</sequence>
<evidence type="ECO:0000256" key="1">
    <source>
        <dbReference type="ARBA" id="ARBA00023125"/>
    </source>
</evidence>
<evidence type="ECO:0000256" key="2">
    <source>
        <dbReference type="PROSITE-ProRule" id="PRU00335"/>
    </source>
</evidence>
<dbReference type="PROSITE" id="PS50977">
    <property type="entry name" value="HTH_TETR_2"/>
    <property type="match status" value="1"/>
</dbReference>
<name>A0A1Z1FC16_9SPHN</name>
<accession>A0A1Z1FC16</accession>
<dbReference type="KEGG" id="cman:A9D14_08960"/>
<dbReference type="Proteomes" id="UP000195807">
    <property type="component" value="Chromosome"/>
</dbReference>
<evidence type="ECO:0000313" key="4">
    <source>
        <dbReference type="EMBL" id="ARU16300.1"/>
    </source>
</evidence>
<reference evidence="4 5" key="1">
    <citation type="submission" date="2017-01" db="EMBL/GenBank/DDBJ databases">
        <title>Complete genome sequence of esterase-producing bacterium Croceicoccus marinus E4A9.</title>
        <authorList>
            <person name="Wu Y.-H."/>
            <person name="Cheng H."/>
            <person name="Xu L."/>
            <person name="Huo Y.-Y."/>
            <person name="Wang C.-S."/>
            <person name="Xu X.-W."/>
        </authorList>
    </citation>
    <scope>NUCLEOTIDE SEQUENCE [LARGE SCALE GENOMIC DNA]</scope>
    <source>
        <strain evidence="4 5">E4A9</strain>
    </source>
</reference>
<dbReference type="InterPro" id="IPR009057">
    <property type="entry name" value="Homeodomain-like_sf"/>
</dbReference>
<dbReference type="InterPro" id="IPR001647">
    <property type="entry name" value="HTH_TetR"/>
</dbReference>
<proteinExistence type="predicted"/>
<dbReference type="SUPFAM" id="SSF46689">
    <property type="entry name" value="Homeodomain-like"/>
    <property type="match status" value="1"/>
</dbReference>
<dbReference type="OrthoDB" id="5526106at2"/>
<evidence type="ECO:0000313" key="5">
    <source>
        <dbReference type="Proteomes" id="UP000195807"/>
    </source>
</evidence>
<keyword evidence="5" id="KW-1185">Reference proteome</keyword>
<dbReference type="Gene3D" id="1.10.357.10">
    <property type="entry name" value="Tetracycline Repressor, domain 2"/>
    <property type="match status" value="1"/>
</dbReference>
<dbReference type="GO" id="GO:0003677">
    <property type="term" value="F:DNA binding"/>
    <property type="evidence" value="ECO:0007669"/>
    <property type="project" value="UniProtKB-UniRule"/>
</dbReference>
<protein>
    <submittedName>
        <fullName evidence="4">TetR family transcriptional regulator</fullName>
    </submittedName>
</protein>
<gene>
    <name evidence="4" type="ORF">A9D14_08960</name>
</gene>
<evidence type="ECO:0000259" key="3">
    <source>
        <dbReference type="PROSITE" id="PS50977"/>
    </source>
</evidence>
<dbReference type="STRING" id="450378.GCA_001661675_01797"/>
<dbReference type="RefSeq" id="WP_066845451.1">
    <property type="nucleotide sequence ID" value="NZ_CP019602.1"/>
</dbReference>
<feature type="domain" description="HTH tetR-type" evidence="3">
    <location>
        <begin position="10"/>
        <end position="70"/>
    </location>
</feature>